<geneLocation type="plasmid" evidence="2">
    <name>pCAUL01</name>
</geneLocation>
<gene>
    <name evidence="2" type="ordered locus">Caul_5146</name>
</gene>
<evidence type="ECO:0000313" key="2">
    <source>
        <dbReference type="EMBL" id="ABZ74266.1"/>
    </source>
</evidence>
<reference evidence="2" key="1">
    <citation type="submission" date="2008-01" db="EMBL/GenBank/DDBJ databases">
        <title>Complete sequence of plasmid1 pCAUL01 of Caulobacter sp. K31.</title>
        <authorList>
            <consortium name="US DOE Joint Genome Institute"/>
            <person name="Copeland A."/>
            <person name="Lucas S."/>
            <person name="Lapidus A."/>
            <person name="Barry K."/>
            <person name="Glavina del Rio T."/>
            <person name="Dalin E."/>
            <person name="Tice H."/>
            <person name="Pitluck S."/>
            <person name="Bruce D."/>
            <person name="Goodwin L."/>
            <person name="Thompson L.S."/>
            <person name="Brettin T."/>
            <person name="Detter J.C."/>
            <person name="Han C."/>
            <person name="Schmutz J."/>
            <person name="Larimer F."/>
            <person name="Land M."/>
            <person name="Hauser L."/>
            <person name="Kyrpides N."/>
            <person name="Kim E."/>
            <person name="Stephens C."/>
            <person name="Richardson P."/>
        </authorList>
    </citation>
    <scope>NUCLEOTIDE SEQUENCE [LARGE SCALE GENOMIC DNA]</scope>
    <source>
        <strain evidence="2">K31</strain>
        <plasmid evidence="2">pCAUL01</plasmid>
    </source>
</reference>
<evidence type="ECO:0000256" key="1">
    <source>
        <dbReference type="SAM" id="Phobius"/>
    </source>
</evidence>
<accession>B0T991</accession>
<keyword evidence="1" id="KW-0472">Membrane</keyword>
<dbReference type="KEGG" id="cak:Caul_5146"/>
<protein>
    <submittedName>
        <fullName evidence="2">Uncharacterized protein</fullName>
    </submittedName>
</protein>
<dbReference type="EMBL" id="CP000928">
    <property type="protein sequence ID" value="ABZ74266.1"/>
    <property type="molecule type" value="Genomic_DNA"/>
</dbReference>
<organism evidence="2">
    <name type="scientific">Caulobacter sp. (strain K31)</name>
    <dbReference type="NCBI Taxonomy" id="366602"/>
    <lineage>
        <taxon>Bacteria</taxon>
        <taxon>Pseudomonadati</taxon>
        <taxon>Pseudomonadota</taxon>
        <taxon>Alphaproteobacteria</taxon>
        <taxon>Caulobacterales</taxon>
        <taxon>Caulobacteraceae</taxon>
        <taxon>Caulobacter</taxon>
    </lineage>
</organism>
<dbReference type="HOGENOM" id="CLU_1649080_0_0_5"/>
<feature type="transmembrane region" description="Helical" evidence="1">
    <location>
        <begin position="68"/>
        <end position="90"/>
    </location>
</feature>
<sequence>MAWAAIALGRSRAQVPAWASRPAPRRRSPTPIRRGPATLTSLSAHLADLISGLSPRTILRSSALTQPVAGIVAVGALMSALAGLLEGGWIRAAPGGRRRFILCSPLPGGGRTDCKVRLRHAPDGSILDIDLAHGSALTSRRVARGLAARLADRLGADLFR</sequence>
<proteinExistence type="predicted"/>
<keyword evidence="2" id="KW-0614">Plasmid</keyword>
<name>B0T991_CAUSK</name>
<keyword evidence="1" id="KW-0812">Transmembrane</keyword>
<dbReference type="AlphaFoldDB" id="B0T991"/>
<keyword evidence="1" id="KW-1133">Transmembrane helix</keyword>